<evidence type="ECO:0000259" key="6">
    <source>
        <dbReference type="PROSITE" id="PS50850"/>
    </source>
</evidence>
<dbReference type="PANTHER" id="PTHR23534:SF1">
    <property type="entry name" value="MAJOR FACILITATOR SUPERFAMILY PROTEIN"/>
    <property type="match status" value="1"/>
</dbReference>
<evidence type="ECO:0000313" key="7">
    <source>
        <dbReference type="EMBL" id="ASD27143.1"/>
    </source>
</evidence>
<organism evidence="7 8">
    <name type="scientific">Brevundimonas diminuta</name>
    <name type="common">Pseudomonas diminuta</name>
    <dbReference type="NCBI Taxonomy" id="293"/>
    <lineage>
        <taxon>Bacteria</taxon>
        <taxon>Pseudomonadati</taxon>
        <taxon>Pseudomonadota</taxon>
        <taxon>Alphaproteobacteria</taxon>
        <taxon>Caulobacterales</taxon>
        <taxon>Caulobacteraceae</taxon>
        <taxon>Brevundimonas</taxon>
    </lineage>
</organism>
<feature type="region of interest" description="Disordered" evidence="4">
    <location>
        <begin position="1"/>
        <end position="22"/>
    </location>
</feature>
<feature type="domain" description="Major facilitator superfamily (MFS) profile" evidence="6">
    <location>
        <begin position="229"/>
        <end position="422"/>
    </location>
</feature>
<evidence type="ECO:0000256" key="1">
    <source>
        <dbReference type="ARBA" id="ARBA00022692"/>
    </source>
</evidence>
<feature type="transmembrane region" description="Helical" evidence="5">
    <location>
        <begin position="61"/>
        <end position="84"/>
    </location>
</feature>
<feature type="transmembrane region" description="Helical" evidence="5">
    <location>
        <begin position="185"/>
        <end position="203"/>
    </location>
</feature>
<gene>
    <name evidence="7" type="ORF">CD943_09755</name>
</gene>
<keyword evidence="1 5" id="KW-0812">Transmembrane</keyword>
<evidence type="ECO:0000256" key="3">
    <source>
        <dbReference type="ARBA" id="ARBA00023136"/>
    </source>
</evidence>
<dbReference type="Gene3D" id="1.20.1250.20">
    <property type="entry name" value="MFS general substrate transporter like domains"/>
    <property type="match status" value="1"/>
</dbReference>
<feature type="transmembrane region" description="Helical" evidence="5">
    <location>
        <begin position="91"/>
        <end position="109"/>
    </location>
</feature>
<dbReference type="SUPFAM" id="SSF103473">
    <property type="entry name" value="MFS general substrate transporter"/>
    <property type="match status" value="1"/>
</dbReference>
<feature type="transmembrane region" description="Helical" evidence="5">
    <location>
        <begin position="356"/>
        <end position="375"/>
    </location>
</feature>
<dbReference type="AlphaFoldDB" id="A0A1Z3LY73"/>
<dbReference type="Pfam" id="PF07690">
    <property type="entry name" value="MFS_1"/>
    <property type="match status" value="2"/>
</dbReference>
<keyword evidence="2 5" id="KW-1133">Transmembrane helix</keyword>
<feature type="transmembrane region" description="Helical" evidence="5">
    <location>
        <begin position="295"/>
        <end position="311"/>
    </location>
</feature>
<protein>
    <submittedName>
        <fullName evidence="7">MFS transporter</fullName>
    </submittedName>
</protein>
<proteinExistence type="predicted"/>
<evidence type="ECO:0000256" key="2">
    <source>
        <dbReference type="ARBA" id="ARBA00022989"/>
    </source>
</evidence>
<dbReference type="RefSeq" id="WP_088410899.1">
    <property type="nucleotide sequence ID" value="NZ_CP021995.1"/>
</dbReference>
<dbReference type="InterPro" id="IPR036259">
    <property type="entry name" value="MFS_trans_sf"/>
</dbReference>
<keyword evidence="3 5" id="KW-0472">Membrane</keyword>
<dbReference type="GO" id="GO:0022857">
    <property type="term" value="F:transmembrane transporter activity"/>
    <property type="evidence" value="ECO:0007669"/>
    <property type="project" value="InterPro"/>
</dbReference>
<dbReference type="InterPro" id="IPR011701">
    <property type="entry name" value="MFS"/>
</dbReference>
<feature type="transmembrane region" description="Helical" evidence="5">
    <location>
        <begin position="271"/>
        <end position="288"/>
    </location>
</feature>
<evidence type="ECO:0000256" key="5">
    <source>
        <dbReference type="SAM" id="Phobius"/>
    </source>
</evidence>
<feature type="transmembrane region" description="Helical" evidence="5">
    <location>
        <begin position="229"/>
        <end position="251"/>
    </location>
</feature>
<reference evidence="7 8" key="2">
    <citation type="submission" date="2017-06" db="EMBL/GenBank/DDBJ databases">
        <authorList>
            <person name="Kim H.J."/>
            <person name="Triplett B.A."/>
        </authorList>
    </citation>
    <scope>NUCLEOTIDE SEQUENCE [LARGE SCALE GENOMIC DNA]</scope>
    <source>
        <strain evidence="7 8">BZC3</strain>
    </source>
</reference>
<feature type="transmembrane region" description="Helical" evidence="5">
    <location>
        <begin position="115"/>
        <end position="135"/>
    </location>
</feature>
<sequence>MAGLQPRGLAVRTRSGRGGRGGSGQTLLLAAAQALYLSSVSVVFTFSGLAGADLAPTPELATLPLALITVVTAACAIPTSLLMAKVGRRPGFQVGALIGAIGAGVAASGVVVGDFAVFCVGNALMGAFQASAMYYRFAAADMAGAAFRAKAVAWVLAGGVVAALAGPEIAARTRHLVTGAEYAGAYAASGLLALISIALLGILRGPPAAAKDEREEPGRTLTTIMRQPVFLVAVLNAAAAYVVMSFVMTASPLAVVATGHGVDAAAEVTRWHLIGMFAPSFITGGLAARYGVRRILMAGFGLSAVSLGIALSGSELVLFKVALLLLGAGWNFLYIGGTTLLTEAYVPSERAKTQAANEFMVFGATALATLAAGSVQAGHGWAVVNIAAAPVLALAGLATAWFAWRRRKSSPAFDGVRAPNQP</sequence>
<feature type="transmembrane region" description="Helical" evidence="5">
    <location>
        <begin position="381"/>
        <end position="404"/>
    </location>
</feature>
<dbReference type="Proteomes" id="UP000197024">
    <property type="component" value="Chromosome"/>
</dbReference>
<dbReference type="PROSITE" id="PS50850">
    <property type="entry name" value="MFS"/>
    <property type="match status" value="1"/>
</dbReference>
<accession>A0A1Z3LY73</accession>
<dbReference type="PANTHER" id="PTHR23534">
    <property type="entry name" value="MFS PERMEASE"/>
    <property type="match status" value="1"/>
</dbReference>
<evidence type="ECO:0000256" key="4">
    <source>
        <dbReference type="SAM" id="MobiDB-lite"/>
    </source>
</evidence>
<feature type="transmembrane region" description="Helical" evidence="5">
    <location>
        <begin position="317"/>
        <end position="335"/>
    </location>
</feature>
<dbReference type="EMBL" id="CP021995">
    <property type="protein sequence ID" value="ASD27143.1"/>
    <property type="molecule type" value="Genomic_DNA"/>
</dbReference>
<dbReference type="InterPro" id="IPR020846">
    <property type="entry name" value="MFS_dom"/>
</dbReference>
<feature type="transmembrane region" description="Helical" evidence="5">
    <location>
        <begin position="147"/>
        <end position="165"/>
    </location>
</feature>
<reference evidence="7 8" key="1">
    <citation type="submission" date="2017-06" db="EMBL/GenBank/DDBJ databases">
        <title>Biodegradation of gentamicin by bacterial consortia AMQD4 in synthetic medium and raw gentamicin sewage.</title>
        <authorList>
            <person name="Chang H."/>
            <person name="Feng Y."/>
            <person name="Li Z."/>
            <person name="Xue J."/>
            <person name="Cheng D."/>
        </authorList>
    </citation>
    <scope>NUCLEOTIDE SEQUENCE [LARGE SCALE GENOMIC DNA]</scope>
    <source>
        <strain evidence="7 8">BZC3</strain>
    </source>
</reference>
<feature type="transmembrane region" description="Helical" evidence="5">
    <location>
        <begin position="27"/>
        <end position="49"/>
    </location>
</feature>
<evidence type="ECO:0000313" key="8">
    <source>
        <dbReference type="Proteomes" id="UP000197024"/>
    </source>
</evidence>
<name>A0A1Z3LY73_BREDI</name>